<dbReference type="Proteomes" id="UP001239994">
    <property type="component" value="Unassembled WGS sequence"/>
</dbReference>
<evidence type="ECO:0000313" key="9">
    <source>
        <dbReference type="EMBL" id="KAK1784711.1"/>
    </source>
</evidence>
<comment type="similarity">
    <text evidence="2 7">Belongs to the somatotropin/prolactin family.</text>
</comment>
<keyword evidence="4 7" id="KW-0372">Hormone</keyword>
<evidence type="ECO:0000256" key="3">
    <source>
        <dbReference type="ARBA" id="ARBA00022525"/>
    </source>
</evidence>
<evidence type="ECO:0000256" key="7">
    <source>
        <dbReference type="RuleBase" id="RU003618"/>
    </source>
</evidence>
<keyword evidence="6" id="KW-1015">Disulfide bond</keyword>
<keyword evidence="5" id="KW-0732">Signal</keyword>
<name>A0AAD9DK42_9TELE</name>
<dbReference type="GO" id="GO:0046427">
    <property type="term" value="P:positive regulation of receptor signaling pathway via JAK-STAT"/>
    <property type="evidence" value="ECO:0007669"/>
    <property type="project" value="TreeGrafter"/>
</dbReference>
<dbReference type="PRINTS" id="PR00836">
    <property type="entry name" value="SOMATOTROPIN"/>
</dbReference>
<dbReference type="PANTHER" id="PTHR11417:SF3">
    <property type="entry name" value="SOMATOLACTIN ALPHA ISOFORM X1-RELATED"/>
    <property type="match status" value="1"/>
</dbReference>
<evidence type="ECO:0000256" key="4">
    <source>
        <dbReference type="ARBA" id="ARBA00022702"/>
    </source>
</evidence>
<dbReference type="PANTHER" id="PTHR11417">
    <property type="entry name" value="SOMATOTROPIN,PROLACTIN"/>
    <property type="match status" value="1"/>
</dbReference>
<evidence type="ECO:0000313" key="10">
    <source>
        <dbReference type="Proteomes" id="UP001239994"/>
    </source>
</evidence>
<dbReference type="GO" id="GO:0005615">
    <property type="term" value="C:extracellular space"/>
    <property type="evidence" value="ECO:0007669"/>
    <property type="project" value="TreeGrafter"/>
</dbReference>
<comment type="caution">
    <text evidence="9">The sequence shown here is derived from an EMBL/GenBank/DDBJ whole genome shotgun (WGS) entry which is preliminary data.</text>
</comment>
<dbReference type="GO" id="GO:0070186">
    <property type="term" value="F:growth hormone activity"/>
    <property type="evidence" value="ECO:0007669"/>
    <property type="project" value="TreeGrafter"/>
</dbReference>
<dbReference type="GO" id="GO:0060396">
    <property type="term" value="P:growth hormone receptor signaling pathway"/>
    <property type="evidence" value="ECO:0007669"/>
    <property type="project" value="TreeGrafter"/>
</dbReference>
<reference evidence="9" key="1">
    <citation type="submission" date="2023-03" db="EMBL/GenBank/DDBJ databases">
        <title>Electrophorus voltai genome.</title>
        <authorList>
            <person name="Bian C."/>
        </authorList>
    </citation>
    <scope>NUCLEOTIDE SEQUENCE</scope>
    <source>
        <strain evidence="9">CB-2022</strain>
        <tissue evidence="9">Muscle</tissue>
    </source>
</reference>
<organism evidence="9 10">
    <name type="scientific">Electrophorus voltai</name>
    <dbReference type="NCBI Taxonomy" id="2609070"/>
    <lineage>
        <taxon>Eukaryota</taxon>
        <taxon>Metazoa</taxon>
        <taxon>Chordata</taxon>
        <taxon>Craniata</taxon>
        <taxon>Vertebrata</taxon>
        <taxon>Euteleostomi</taxon>
        <taxon>Actinopterygii</taxon>
        <taxon>Neopterygii</taxon>
        <taxon>Teleostei</taxon>
        <taxon>Ostariophysi</taxon>
        <taxon>Gymnotiformes</taxon>
        <taxon>Gymnotoidei</taxon>
        <taxon>Gymnotidae</taxon>
        <taxon>Electrophorus</taxon>
    </lineage>
</organism>
<evidence type="ECO:0000256" key="6">
    <source>
        <dbReference type="ARBA" id="ARBA00023157"/>
    </source>
</evidence>
<dbReference type="Pfam" id="PF00103">
    <property type="entry name" value="Hormone_1"/>
    <property type="match status" value="1"/>
</dbReference>
<accession>A0AAD9DK42</accession>
<gene>
    <name evidence="9" type="ORF">P4O66_003390</name>
</gene>
<dbReference type="InterPro" id="IPR009079">
    <property type="entry name" value="4_helix_cytokine-like_core"/>
</dbReference>
<keyword evidence="3" id="KW-0964">Secreted</keyword>
<dbReference type="GO" id="GO:0045927">
    <property type="term" value="P:positive regulation of growth"/>
    <property type="evidence" value="ECO:0007669"/>
    <property type="project" value="TreeGrafter"/>
</dbReference>
<feature type="region of interest" description="Disordered" evidence="8">
    <location>
        <begin position="1"/>
        <end position="51"/>
    </location>
</feature>
<sequence length="276" mass="30675">MRVTVENLEGLGVEAGQPNRYCGNEKTKGIEEEEEEDDDDDDDDGGGGQLDARPTLKRLIQACLLCLLRGSVALPLNCADESSSPVPCTSISQDKLLDRVTQHAEFIYRITEEVCNQYEELYIPYPLRGLKNQGGGTCTSMSFPNLGSKTEIQQISDMRLLHYMLILAQSWVEPLTYLQSSLKNNDHAPDTLVSQLKWVSDKLTRLEQGVVLLISMMQEEGGAAPPPAALQQALSEPQLGVPDSIFHEYNSLMCLKKDAHKMETLLKLLNSSYQEV</sequence>
<dbReference type="GO" id="GO:0048513">
    <property type="term" value="P:animal organ development"/>
    <property type="evidence" value="ECO:0007669"/>
    <property type="project" value="TreeGrafter"/>
</dbReference>
<dbReference type="GO" id="GO:0031667">
    <property type="term" value="P:response to nutrient levels"/>
    <property type="evidence" value="ECO:0007669"/>
    <property type="project" value="TreeGrafter"/>
</dbReference>
<dbReference type="GO" id="GO:0005131">
    <property type="term" value="F:growth hormone receptor binding"/>
    <property type="evidence" value="ECO:0007669"/>
    <property type="project" value="TreeGrafter"/>
</dbReference>
<evidence type="ECO:0000256" key="5">
    <source>
        <dbReference type="ARBA" id="ARBA00022729"/>
    </source>
</evidence>
<comment type="subcellular location">
    <subcellularLocation>
        <location evidence="1 7">Secreted</location>
    </subcellularLocation>
</comment>
<evidence type="ECO:0000256" key="8">
    <source>
        <dbReference type="SAM" id="MobiDB-lite"/>
    </source>
</evidence>
<evidence type="ECO:0000256" key="1">
    <source>
        <dbReference type="ARBA" id="ARBA00004613"/>
    </source>
</evidence>
<dbReference type="AlphaFoldDB" id="A0AAD9DK42"/>
<dbReference type="EMBL" id="JAROKS010000026">
    <property type="protein sequence ID" value="KAK1784711.1"/>
    <property type="molecule type" value="Genomic_DNA"/>
</dbReference>
<proteinExistence type="inferred from homology"/>
<dbReference type="InterPro" id="IPR001400">
    <property type="entry name" value="Somatotropin/Prolactin"/>
</dbReference>
<feature type="compositionally biased region" description="Acidic residues" evidence="8">
    <location>
        <begin position="31"/>
        <end position="45"/>
    </location>
</feature>
<dbReference type="Gene3D" id="1.20.1250.10">
    <property type="match status" value="1"/>
</dbReference>
<dbReference type="SUPFAM" id="SSF47266">
    <property type="entry name" value="4-helical cytokines"/>
    <property type="match status" value="1"/>
</dbReference>
<keyword evidence="10" id="KW-1185">Reference proteome</keyword>
<evidence type="ECO:0000256" key="2">
    <source>
        <dbReference type="ARBA" id="ARBA00008474"/>
    </source>
</evidence>
<protein>
    <submittedName>
        <fullName evidence="9">Uncharacterized protein</fullName>
    </submittedName>
</protein>